<protein>
    <submittedName>
        <fullName evidence="1">Uncharacterized protein</fullName>
    </submittedName>
</protein>
<accession>A0ABU1JLZ8</accession>
<organism evidence="1 2">
    <name type="scientific">Inquilinus ginsengisoli</name>
    <dbReference type="NCBI Taxonomy" id="363840"/>
    <lineage>
        <taxon>Bacteria</taxon>
        <taxon>Pseudomonadati</taxon>
        <taxon>Pseudomonadota</taxon>
        <taxon>Alphaproteobacteria</taxon>
        <taxon>Rhodospirillales</taxon>
        <taxon>Rhodospirillaceae</taxon>
        <taxon>Inquilinus</taxon>
    </lineage>
</organism>
<comment type="caution">
    <text evidence="1">The sequence shown here is derived from an EMBL/GenBank/DDBJ whole genome shotgun (WGS) entry which is preliminary data.</text>
</comment>
<name>A0ABU1JLZ8_9PROT</name>
<evidence type="ECO:0000313" key="2">
    <source>
        <dbReference type="Proteomes" id="UP001262410"/>
    </source>
</evidence>
<dbReference type="EMBL" id="JAVDPW010000003">
    <property type="protein sequence ID" value="MDR6289644.1"/>
    <property type="molecule type" value="Genomic_DNA"/>
</dbReference>
<keyword evidence="2" id="KW-1185">Reference proteome</keyword>
<gene>
    <name evidence="1" type="ORF">E9232_002159</name>
</gene>
<dbReference type="Proteomes" id="UP001262410">
    <property type="component" value="Unassembled WGS sequence"/>
</dbReference>
<proteinExistence type="predicted"/>
<sequence length="46" mass="5299">MDCFAALAMTGEGYRKRERQRILLFRPTMEARNPTHPPVVTVGKPR</sequence>
<reference evidence="1 2" key="1">
    <citation type="submission" date="2023-07" db="EMBL/GenBank/DDBJ databases">
        <title>Sorghum-associated microbial communities from plants grown in Nebraska, USA.</title>
        <authorList>
            <person name="Schachtman D."/>
        </authorList>
    </citation>
    <scope>NUCLEOTIDE SEQUENCE [LARGE SCALE GENOMIC DNA]</scope>
    <source>
        <strain evidence="1 2">584</strain>
    </source>
</reference>
<evidence type="ECO:0000313" key="1">
    <source>
        <dbReference type="EMBL" id="MDR6289644.1"/>
    </source>
</evidence>